<feature type="transmembrane region" description="Helical" evidence="8">
    <location>
        <begin position="200"/>
        <end position="224"/>
    </location>
</feature>
<feature type="transmembrane region" description="Helical" evidence="8">
    <location>
        <begin position="527"/>
        <end position="545"/>
    </location>
</feature>
<evidence type="ECO:0000256" key="8">
    <source>
        <dbReference type="SAM" id="Phobius"/>
    </source>
</evidence>
<evidence type="ECO:0000256" key="3">
    <source>
        <dbReference type="ARBA" id="ARBA00022692"/>
    </source>
</evidence>
<feature type="transmembrane region" description="Helical" evidence="8">
    <location>
        <begin position="402"/>
        <end position="426"/>
    </location>
</feature>
<feature type="transmembrane region" description="Helical" evidence="8">
    <location>
        <begin position="370"/>
        <end position="390"/>
    </location>
</feature>
<dbReference type="PROSITE" id="PS50850">
    <property type="entry name" value="MFS"/>
    <property type="match status" value="1"/>
</dbReference>
<feature type="transmembrane region" description="Helical" evidence="8">
    <location>
        <begin position="244"/>
        <end position="265"/>
    </location>
</feature>
<feature type="transmembrane region" description="Helical" evidence="8">
    <location>
        <begin position="139"/>
        <end position="159"/>
    </location>
</feature>
<dbReference type="EMBL" id="LN649229">
    <property type="protein sequence ID" value="CEI67813.1"/>
    <property type="molecule type" value="Genomic_DNA"/>
</dbReference>
<keyword evidence="6" id="KW-0325">Glycoprotein</keyword>
<feature type="transmembrane region" description="Helical" evidence="8">
    <location>
        <begin position="43"/>
        <end position="62"/>
    </location>
</feature>
<proteinExistence type="predicted"/>
<dbReference type="Proteomes" id="UP000245910">
    <property type="component" value="Chromosome I"/>
</dbReference>
<evidence type="ECO:0000256" key="1">
    <source>
        <dbReference type="ARBA" id="ARBA00004127"/>
    </source>
</evidence>
<dbReference type="PANTHER" id="PTHR23501:SF191">
    <property type="entry name" value="VACUOLAR BASIC AMINO ACID TRANSPORTER 4"/>
    <property type="match status" value="1"/>
</dbReference>
<dbReference type="Gene3D" id="1.20.1250.20">
    <property type="entry name" value="MFS general substrate transporter like domains"/>
    <property type="match status" value="2"/>
</dbReference>
<feature type="transmembrane region" description="Helical" evidence="8">
    <location>
        <begin position="114"/>
        <end position="133"/>
    </location>
</feature>
<protein>
    <recommendedName>
        <fullName evidence="9">Major facilitator superfamily (MFS) profile domain-containing protein</fullName>
    </recommendedName>
</protein>
<feature type="transmembrane region" description="Helical" evidence="8">
    <location>
        <begin position="447"/>
        <end position="473"/>
    </location>
</feature>
<name>A0A2L2TIF8_9HYPO</name>
<feature type="region of interest" description="Disordered" evidence="7">
    <location>
        <begin position="1"/>
        <end position="33"/>
    </location>
</feature>
<keyword evidence="4 8" id="KW-1133">Transmembrane helix</keyword>
<keyword evidence="2" id="KW-0813">Transport</keyword>
<dbReference type="GO" id="GO:0000329">
    <property type="term" value="C:fungal-type vacuole membrane"/>
    <property type="evidence" value="ECO:0007669"/>
    <property type="project" value="TreeGrafter"/>
</dbReference>
<evidence type="ECO:0000256" key="4">
    <source>
        <dbReference type="ARBA" id="ARBA00022989"/>
    </source>
</evidence>
<feature type="transmembrane region" description="Helical" evidence="8">
    <location>
        <begin position="303"/>
        <end position="331"/>
    </location>
</feature>
<comment type="subcellular location">
    <subcellularLocation>
        <location evidence="1">Endomembrane system</location>
        <topology evidence="1">Multi-pass membrane protein</topology>
    </subcellularLocation>
</comment>
<feature type="transmembrane region" description="Helical" evidence="8">
    <location>
        <begin position="171"/>
        <end position="194"/>
    </location>
</feature>
<accession>A0A2L2TIF8</accession>
<evidence type="ECO:0000256" key="5">
    <source>
        <dbReference type="ARBA" id="ARBA00023136"/>
    </source>
</evidence>
<evidence type="ECO:0000256" key="2">
    <source>
        <dbReference type="ARBA" id="ARBA00022448"/>
    </source>
</evidence>
<dbReference type="InterPro" id="IPR036259">
    <property type="entry name" value="MFS_trans_sf"/>
</dbReference>
<dbReference type="Pfam" id="PF07690">
    <property type="entry name" value="MFS_1"/>
    <property type="match status" value="1"/>
</dbReference>
<dbReference type="GO" id="GO:0012505">
    <property type="term" value="C:endomembrane system"/>
    <property type="evidence" value="ECO:0007669"/>
    <property type="project" value="UniProtKB-SubCell"/>
</dbReference>
<dbReference type="SUPFAM" id="SSF103473">
    <property type="entry name" value="MFS general substrate transporter"/>
    <property type="match status" value="1"/>
</dbReference>
<evidence type="ECO:0000256" key="7">
    <source>
        <dbReference type="SAM" id="MobiDB-lite"/>
    </source>
</evidence>
<evidence type="ECO:0000256" key="6">
    <source>
        <dbReference type="ARBA" id="ARBA00023180"/>
    </source>
</evidence>
<dbReference type="InterPro" id="IPR011701">
    <property type="entry name" value="MFS"/>
</dbReference>
<feature type="transmembrane region" description="Helical" evidence="8">
    <location>
        <begin position="271"/>
        <end position="291"/>
    </location>
</feature>
<feature type="domain" description="Major facilitator superfamily (MFS) profile" evidence="9">
    <location>
        <begin position="49"/>
        <end position="550"/>
    </location>
</feature>
<evidence type="ECO:0000259" key="9">
    <source>
        <dbReference type="PROSITE" id="PS50850"/>
    </source>
</evidence>
<organism evidence="10 11">
    <name type="scientific">Fusarium venenatum</name>
    <dbReference type="NCBI Taxonomy" id="56646"/>
    <lineage>
        <taxon>Eukaryota</taxon>
        <taxon>Fungi</taxon>
        <taxon>Dikarya</taxon>
        <taxon>Ascomycota</taxon>
        <taxon>Pezizomycotina</taxon>
        <taxon>Sordariomycetes</taxon>
        <taxon>Hypocreomycetidae</taxon>
        <taxon>Hypocreales</taxon>
        <taxon>Nectriaceae</taxon>
        <taxon>Fusarium</taxon>
    </lineage>
</organism>
<sequence>MSETSPLLQPGAEAAAYGTRSSTSPESSPQGEERTIINKDLPFARLAVILTTAWLGVFLGAADTTVIATLSAQISSEFNSLSLLSWLATAYLIGNAASQPISGRLTDIFGRGPGLVFCNLAFATGNLLCGLATSQHAMILGRVVAGVGGGGLMSISMFLGSDLIPLRKRALVGGVANLWYGAGTMVGAVFGGMLGDYSDIGWRVAFLVQIVPSLVSAVIAYVMIKVPPKQSDKSYIKRIDFGGVFLVTAFLASLVLGLSMGGNIVPWSHPLPITAIVIAVCLFIAFICCELRVSQPIIPVKLLLNRTVLATCFASAFCAAISLTSIFYIPLYLQARGDSATDAGLKIMPSSLGLIGPLPLGYLMKKTGKYVGIVVSSIVTMIVGAIIFTLQDDASPTWMTCLAFFSLSLGYNTAFSITQVACLAAVEHSQLAMVTSTISMTSSMWDTNCANCLLVLARSLGSTIGITIASVVYQHSLTSGLWARFGDYPNAVEEIQRIRDDLTELKRLPSGWHEGAIKSLMVAFEHVWILLLAWAVLALVSITPIKQHKLYSTLERE</sequence>
<dbReference type="GO" id="GO:0015174">
    <property type="term" value="F:basic amino acid transmembrane transporter activity"/>
    <property type="evidence" value="ECO:0007669"/>
    <property type="project" value="TreeGrafter"/>
</dbReference>
<evidence type="ECO:0000313" key="10">
    <source>
        <dbReference type="EMBL" id="CEI67813.1"/>
    </source>
</evidence>
<dbReference type="InterPro" id="IPR020846">
    <property type="entry name" value="MFS_dom"/>
</dbReference>
<feature type="transmembrane region" description="Helical" evidence="8">
    <location>
        <begin position="343"/>
        <end position="363"/>
    </location>
</feature>
<dbReference type="PANTHER" id="PTHR23501">
    <property type="entry name" value="MAJOR FACILITATOR SUPERFAMILY"/>
    <property type="match status" value="1"/>
</dbReference>
<keyword evidence="11" id="KW-1185">Reference proteome</keyword>
<keyword evidence="3 8" id="KW-0812">Transmembrane</keyword>
<dbReference type="AlphaFoldDB" id="A0A2L2TIF8"/>
<feature type="compositionally biased region" description="Polar residues" evidence="7">
    <location>
        <begin position="19"/>
        <end position="30"/>
    </location>
</feature>
<reference evidence="11" key="1">
    <citation type="submission" date="2014-10" db="EMBL/GenBank/DDBJ databases">
        <authorList>
            <person name="King R."/>
        </authorList>
    </citation>
    <scope>NUCLEOTIDE SEQUENCE [LARGE SCALE GENOMIC DNA]</scope>
    <source>
        <strain evidence="11">A3/5</strain>
    </source>
</reference>
<evidence type="ECO:0000313" key="11">
    <source>
        <dbReference type="Proteomes" id="UP000245910"/>
    </source>
</evidence>
<keyword evidence="5 8" id="KW-0472">Membrane</keyword>